<dbReference type="InParanoid" id="A0A0D8JW04"/>
<evidence type="ECO:0000313" key="3">
    <source>
        <dbReference type="Proteomes" id="UP000001261"/>
    </source>
</evidence>
<reference evidence="3" key="1">
    <citation type="journal article" date="2009" name="Genome Res.">
        <title>Comparative genomic analyses of the human fungal pathogens Coccidioides and their relatives.</title>
        <authorList>
            <person name="Sharpton T.J."/>
            <person name="Stajich J.E."/>
            <person name="Rounsley S.D."/>
            <person name="Gardner M.J."/>
            <person name="Wortman J.R."/>
            <person name="Jordar V.S."/>
            <person name="Maiti R."/>
            <person name="Kodira C.D."/>
            <person name="Neafsey D.E."/>
            <person name="Zeng Q."/>
            <person name="Hung C.-Y."/>
            <person name="McMahan C."/>
            <person name="Muszewska A."/>
            <person name="Grynberg M."/>
            <person name="Mandel M.A."/>
            <person name="Kellner E.M."/>
            <person name="Barker B.M."/>
            <person name="Galgiani J.N."/>
            <person name="Orbach M.J."/>
            <person name="Kirkland T.N."/>
            <person name="Cole G.T."/>
            <person name="Henn M.R."/>
            <person name="Birren B.W."/>
            <person name="Taylor J.W."/>
        </authorList>
    </citation>
    <scope>NUCLEOTIDE SEQUENCE [LARGE SCALE GENOMIC DNA]</scope>
    <source>
        <strain evidence="3">RS</strain>
    </source>
</reference>
<feature type="region of interest" description="Disordered" evidence="1">
    <location>
        <begin position="1"/>
        <end position="86"/>
    </location>
</feature>
<organism evidence="2 3">
    <name type="scientific">Coccidioides immitis (strain RS)</name>
    <name type="common">Valley fever fungus</name>
    <dbReference type="NCBI Taxonomy" id="246410"/>
    <lineage>
        <taxon>Eukaryota</taxon>
        <taxon>Fungi</taxon>
        <taxon>Dikarya</taxon>
        <taxon>Ascomycota</taxon>
        <taxon>Pezizomycotina</taxon>
        <taxon>Eurotiomycetes</taxon>
        <taxon>Eurotiomycetidae</taxon>
        <taxon>Onygenales</taxon>
        <taxon>Onygenaceae</taxon>
        <taxon>Coccidioides</taxon>
    </lineage>
</organism>
<reference evidence="3" key="2">
    <citation type="journal article" date="2010" name="Genome Res.">
        <title>Population genomic sequencing of Coccidioides fungi reveals recent hybridization and transposon control.</title>
        <authorList>
            <person name="Neafsey D.E."/>
            <person name="Barker B.M."/>
            <person name="Sharpton T.J."/>
            <person name="Stajich J.E."/>
            <person name="Park D.J."/>
            <person name="Whiston E."/>
            <person name="Hung C.-Y."/>
            <person name="McMahan C."/>
            <person name="White J."/>
            <person name="Sykes S."/>
            <person name="Heiman D."/>
            <person name="Young S."/>
            <person name="Zeng Q."/>
            <person name="Abouelleil A."/>
            <person name="Aftuck L."/>
            <person name="Bessette D."/>
            <person name="Brown A."/>
            <person name="FitzGerald M."/>
            <person name="Lui A."/>
            <person name="Macdonald J.P."/>
            <person name="Priest M."/>
            <person name="Orbach M.J."/>
            <person name="Galgiani J.N."/>
            <person name="Kirkland T.N."/>
            <person name="Cole G.T."/>
            <person name="Birren B.W."/>
            <person name="Henn M.R."/>
            <person name="Taylor J.W."/>
            <person name="Rounsley S.D."/>
        </authorList>
    </citation>
    <scope>GENOME REANNOTATION</scope>
    <source>
        <strain evidence="3">RS</strain>
    </source>
</reference>
<sequence>MAQKPMKQQPARSSDIRSATLWAQEEKGARAGLSGRRRERAQKWQGGSPSLKWQWCCHNRPSAASRPMMTARGGLGAPLTGPKDTG</sequence>
<dbReference type="VEuPathDB" id="FungiDB:CIMG_12986"/>
<dbReference type="AlphaFoldDB" id="A0A0D8JW04"/>
<dbReference type="RefSeq" id="XP_004445282.1">
    <property type="nucleotide sequence ID" value="XM_004445225.1"/>
</dbReference>
<dbReference type="Proteomes" id="UP000001261">
    <property type="component" value="Unassembled WGS sequence"/>
</dbReference>
<evidence type="ECO:0000313" key="2">
    <source>
        <dbReference type="EMBL" id="KJF60468.1"/>
    </source>
</evidence>
<dbReference type="GeneID" id="24164613"/>
<protein>
    <submittedName>
        <fullName evidence="2">Uncharacterized protein</fullName>
    </submittedName>
</protein>
<keyword evidence="3" id="KW-1185">Reference proteome</keyword>
<proteinExistence type="predicted"/>
<dbReference type="KEGG" id="cim:CIMG_12986"/>
<evidence type="ECO:0000256" key="1">
    <source>
        <dbReference type="SAM" id="MobiDB-lite"/>
    </source>
</evidence>
<name>A0A0D8JW04_COCIM</name>
<dbReference type="EMBL" id="GG704912">
    <property type="protein sequence ID" value="KJF60468.1"/>
    <property type="molecule type" value="Genomic_DNA"/>
</dbReference>
<accession>A0A0D8JW04</accession>
<gene>
    <name evidence="2" type="ORF">CIMG_12986</name>
</gene>